<accession>A0AAV4LE06</accession>
<gene>
    <name evidence="1" type="ORF">DNHGIG_12210</name>
</gene>
<reference evidence="1" key="1">
    <citation type="journal article" date="2023" name="Int. J. Syst. Evol. Microbiol.">
        <title>Collibacillus ludicampi gen. nov., sp. nov., a new soil bacterium of the family Alicyclobacillaceae.</title>
        <authorList>
            <person name="Jojima T."/>
            <person name="Ioku Y."/>
            <person name="Fukuta Y."/>
            <person name="Shirasaka N."/>
            <person name="Matsumura Y."/>
            <person name="Mori M."/>
        </authorList>
    </citation>
    <scope>NUCLEOTIDE SEQUENCE</scope>
    <source>
        <strain evidence="1">TP075</strain>
    </source>
</reference>
<dbReference type="Proteomes" id="UP001057291">
    <property type="component" value="Unassembled WGS sequence"/>
</dbReference>
<dbReference type="EMBL" id="BOQE01000001">
    <property type="protein sequence ID" value="GIM45672.1"/>
    <property type="molecule type" value="Genomic_DNA"/>
</dbReference>
<comment type="caution">
    <text evidence="1">The sequence shown here is derived from an EMBL/GenBank/DDBJ whole genome shotgun (WGS) entry which is preliminary data.</text>
</comment>
<proteinExistence type="predicted"/>
<protein>
    <submittedName>
        <fullName evidence="1">Uncharacterized protein</fullName>
    </submittedName>
</protein>
<evidence type="ECO:0000313" key="1">
    <source>
        <dbReference type="EMBL" id="GIM45672.1"/>
    </source>
</evidence>
<name>A0AAV4LE06_9BACL</name>
<organism evidence="1 2">
    <name type="scientific">Collibacillus ludicampi</name>
    <dbReference type="NCBI Taxonomy" id="2771369"/>
    <lineage>
        <taxon>Bacteria</taxon>
        <taxon>Bacillati</taxon>
        <taxon>Bacillota</taxon>
        <taxon>Bacilli</taxon>
        <taxon>Bacillales</taxon>
        <taxon>Alicyclobacillaceae</taxon>
        <taxon>Collibacillus</taxon>
    </lineage>
</organism>
<evidence type="ECO:0000313" key="2">
    <source>
        <dbReference type="Proteomes" id="UP001057291"/>
    </source>
</evidence>
<keyword evidence="2" id="KW-1185">Reference proteome</keyword>
<sequence>MRLGSMKVIPLEFLTEVAERPSTHLYAAKRYNPPKSHFVSYATLILSLRQATFHTSIEPFVE</sequence>
<dbReference type="AlphaFoldDB" id="A0AAV4LE06"/>